<dbReference type="GO" id="GO:0003723">
    <property type="term" value="F:RNA binding"/>
    <property type="evidence" value="ECO:0007669"/>
    <property type="project" value="InterPro"/>
</dbReference>
<dbReference type="OrthoDB" id="359154at2759"/>
<dbReference type="GO" id="GO:0005840">
    <property type="term" value="C:ribosome"/>
    <property type="evidence" value="ECO:0007669"/>
    <property type="project" value="UniProtKB-KW"/>
</dbReference>
<dbReference type="AlphaFoldDB" id="A0A427Y0H9"/>
<evidence type="ECO:0000256" key="2">
    <source>
        <dbReference type="ARBA" id="ARBA00022980"/>
    </source>
</evidence>
<comment type="caution">
    <text evidence="4">The sequence shown here is derived from an EMBL/GenBank/DDBJ whole genome shotgun (WGS) entry which is preliminary data.</text>
</comment>
<organism evidence="4 5">
    <name type="scientific">Apiotrichum porosum</name>
    <dbReference type="NCBI Taxonomy" id="105984"/>
    <lineage>
        <taxon>Eukaryota</taxon>
        <taxon>Fungi</taxon>
        <taxon>Dikarya</taxon>
        <taxon>Basidiomycota</taxon>
        <taxon>Agaricomycotina</taxon>
        <taxon>Tremellomycetes</taxon>
        <taxon>Trichosporonales</taxon>
        <taxon>Trichosporonaceae</taxon>
        <taxon>Apiotrichum</taxon>
    </lineage>
</organism>
<dbReference type="GO" id="GO:0003735">
    <property type="term" value="F:structural constituent of ribosome"/>
    <property type="evidence" value="ECO:0007669"/>
    <property type="project" value="InterPro"/>
</dbReference>
<dbReference type="GO" id="GO:0006412">
    <property type="term" value="P:translation"/>
    <property type="evidence" value="ECO:0007669"/>
    <property type="project" value="InterPro"/>
</dbReference>
<dbReference type="CDD" id="cd06089">
    <property type="entry name" value="KOW_RPL26"/>
    <property type="match status" value="1"/>
</dbReference>
<dbReference type="InterPro" id="IPR014722">
    <property type="entry name" value="Rib_uL2_dom2"/>
</dbReference>
<protein>
    <recommendedName>
        <fullName evidence="6">KOW domain-containing protein</fullName>
    </recommendedName>
</protein>
<sequence length="457" mass="52275">MSSQVTAIPRGFRHMNPINKNKFAGKYPTRIGAKPKAFVPVHDRIKNWNIVPGDSVRLMVGKKREKFIDEELGAKSGYKVYKVSSIDQTRNRVYLEGLNNKKSNAIREIPDNLHELDENEQRSYTGQKNFVAVRRAVQYSNVQLCVEDNNGPDSVFASRVATSSPRFIKDLGQWRWKRFAANLSGETDLPIVKSRGQVLIPWPVTERKPTPAASASDTLPKDVLQASLKLSQIETIPHEVIPATHRSPAPTDQRYADEYIFKPTSRAHHQLQTAMPMYLSEELSPRFARSKKQATWQARREQEEKIRLEVSRSKVAEWEAAGRDSALNEPIPGVSAGTTVINNDMVRLDGVEIRSRTRQEVREGVLHNFNHEVLFAKKQVAKAYADGMKFDAEGTKFTPQEGLTEDEARWLEGPKGERLAFKRRRKDRKERKMLEKLERLTLTDDKNQVVPEELRRQ</sequence>
<dbReference type="GO" id="GO:1990904">
    <property type="term" value="C:ribonucleoprotein complex"/>
    <property type="evidence" value="ECO:0007669"/>
    <property type="project" value="UniProtKB-KW"/>
</dbReference>
<dbReference type="EMBL" id="RSCE01000003">
    <property type="protein sequence ID" value="RSH84562.1"/>
    <property type="molecule type" value="Genomic_DNA"/>
</dbReference>
<dbReference type="Proteomes" id="UP000279236">
    <property type="component" value="Unassembled WGS sequence"/>
</dbReference>
<dbReference type="GeneID" id="39590627"/>
<dbReference type="PANTHER" id="PTHR12903">
    <property type="entry name" value="MITOCHONDRIAL RIBOSOMAL PROTEIN L24"/>
    <property type="match status" value="1"/>
</dbReference>
<evidence type="ECO:0000313" key="4">
    <source>
        <dbReference type="EMBL" id="RSH84562.1"/>
    </source>
</evidence>
<evidence type="ECO:0000256" key="1">
    <source>
        <dbReference type="ARBA" id="ARBA00010618"/>
    </source>
</evidence>
<dbReference type="Gene3D" id="2.30.30.30">
    <property type="match status" value="1"/>
</dbReference>
<dbReference type="STRING" id="105984.A0A427Y0H9"/>
<keyword evidence="5" id="KW-1185">Reference proteome</keyword>
<comment type="similarity">
    <text evidence="1">Belongs to the universal ribosomal protein uL24 family.</text>
</comment>
<dbReference type="InterPro" id="IPR003256">
    <property type="entry name" value="Ribosomal_uL24"/>
</dbReference>
<gene>
    <name evidence="4" type="ORF">EHS24_006084</name>
</gene>
<accession>A0A427Y0H9</accession>
<dbReference type="InterPro" id="IPR041988">
    <property type="entry name" value="Ribosomal_uL24_KOW"/>
</dbReference>
<proteinExistence type="inferred from homology"/>
<evidence type="ECO:0000313" key="5">
    <source>
        <dbReference type="Proteomes" id="UP000279236"/>
    </source>
</evidence>
<evidence type="ECO:0000256" key="3">
    <source>
        <dbReference type="ARBA" id="ARBA00023274"/>
    </source>
</evidence>
<keyword evidence="3" id="KW-0687">Ribonucleoprotein</keyword>
<reference evidence="4 5" key="1">
    <citation type="submission" date="2018-11" db="EMBL/GenBank/DDBJ databases">
        <title>Genome sequence of Apiotrichum porosum DSM 27194.</title>
        <authorList>
            <person name="Aliyu H."/>
            <person name="Gorte O."/>
            <person name="Ochsenreither K."/>
        </authorList>
    </citation>
    <scope>NUCLEOTIDE SEQUENCE [LARGE SCALE GENOMIC DNA]</scope>
    <source>
        <strain evidence="4 5">DSM 27194</strain>
    </source>
</reference>
<dbReference type="RefSeq" id="XP_028478010.1">
    <property type="nucleotide sequence ID" value="XM_028621558.1"/>
</dbReference>
<keyword evidence="2" id="KW-0689">Ribosomal protein</keyword>
<evidence type="ECO:0008006" key="6">
    <source>
        <dbReference type="Google" id="ProtNLM"/>
    </source>
</evidence>
<name>A0A427Y0H9_9TREE</name>